<protein>
    <submittedName>
        <fullName evidence="4">DUF4231 domain-containing protein</fullName>
    </submittedName>
</protein>
<evidence type="ECO:0000256" key="1">
    <source>
        <dbReference type="SAM" id="Coils"/>
    </source>
</evidence>
<proteinExistence type="predicted"/>
<comment type="caution">
    <text evidence="4">The sequence shown here is derived from an EMBL/GenBank/DDBJ whole genome shotgun (WGS) entry which is preliminary data.</text>
</comment>
<evidence type="ECO:0000313" key="4">
    <source>
        <dbReference type="EMBL" id="HAB1604789.1"/>
    </source>
</evidence>
<dbReference type="EMBL" id="DAAFUJ010000002">
    <property type="protein sequence ID" value="HAB1604789.1"/>
    <property type="molecule type" value="Genomic_DNA"/>
</dbReference>
<sequence>MNKNLTALLNEVDEKILKMKEKVKTTKRKANALKLLSLSFAALTTVLVGISNGHINLSTLSLITSALLTLTVGLESHFSYQEQWARQKWTLLKLYQIQNKLRLMGKDDNLTQNTIDLYIDEYLSIWDMDLARWEKIKSQEKSSLSS</sequence>
<keyword evidence="2" id="KW-0812">Transmembrane</keyword>
<feature type="transmembrane region" description="Helical" evidence="2">
    <location>
        <begin position="32"/>
        <end position="51"/>
    </location>
</feature>
<reference evidence="4" key="3">
    <citation type="submission" date="2019-10" db="EMBL/GenBank/DDBJ databases">
        <authorList>
            <consortium name="NCBI Pathogen Detection Project"/>
        </authorList>
    </citation>
    <scope>NUCLEOTIDE SEQUENCE</scope>
    <source>
        <strain evidence="4">Salmonella enterica</strain>
    </source>
</reference>
<reference evidence="4" key="1">
    <citation type="journal article" date="2018" name="Genome Biol.">
        <title>SKESA: strategic k-mer extension for scrupulous assemblies.</title>
        <authorList>
            <person name="Souvorov A."/>
            <person name="Agarwala R."/>
            <person name="Lipman D.J."/>
        </authorList>
    </citation>
    <scope>NUCLEOTIDE SEQUENCE</scope>
    <source>
        <strain evidence="4">Salmonella enterica</strain>
    </source>
</reference>
<evidence type="ECO:0000256" key="2">
    <source>
        <dbReference type="SAM" id="Phobius"/>
    </source>
</evidence>
<feature type="coiled-coil region" evidence="1">
    <location>
        <begin position="2"/>
        <end position="29"/>
    </location>
</feature>
<dbReference type="EMBL" id="AAHMGB010000043">
    <property type="protein sequence ID" value="EBX7852916.1"/>
    <property type="molecule type" value="Genomic_DNA"/>
</dbReference>
<evidence type="ECO:0000313" key="3">
    <source>
        <dbReference type="EMBL" id="EBX7852916.1"/>
    </source>
</evidence>
<dbReference type="NCBIfam" id="NF033634">
    <property type="entry name" value="SLATT_1"/>
    <property type="match status" value="1"/>
</dbReference>
<dbReference type="AlphaFoldDB" id="A0A3V3CMA2"/>
<name>A0A3V3CMA2_SALET</name>
<gene>
    <name evidence="3" type="ORF">AH903_24515</name>
    <name evidence="4" type="ORF">GBS55_04000</name>
</gene>
<accession>A0A3V3CMA2</accession>
<keyword evidence="2" id="KW-0472">Membrane</keyword>
<keyword evidence="2" id="KW-1133">Transmembrane helix</keyword>
<keyword evidence="1" id="KW-0175">Coiled coil</keyword>
<reference evidence="3" key="2">
    <citation type="submission" date="2018-07" db="EMBL/GenBank/DDBJ databases">
        <authorList>
            <consortium name="GenomeTrakr network: Whole genome sequencing for foodborne pathogen traceback"/>
        </authorList>
    </citation>
    <scope>NUCLEOTIDE SEQUENCE</scope>
    <source>
        <strain evidence="3">FDA00002801</strain>
    </source>
</reference>
<organism evidence="4">
    <name type="scientific">Salmonella enterica subsp. enterica serovar Havana</name>
    <dbReference type="NCBI Taxonomy" id="179997"/>
    <lineage>
        <taxon>Bacteria</taxon>
        <taxon>Pseudomonadati</taxon>
        <taxon>Pseudomonadota</taxon>
        <taxon>Gammaproteobacteria</taxon>
        <taxon>Enterobacterales</taxon>
        <taxon>Enterobacteriaceae</taxon>
        <taxon>Salmonella</taxon>
    </lineage>
</organism>